<accession>A0ACA9S927</accession>
<dbReference type="Proteomes" id="UP000789920">
    <property type="component" value="Unassembled WGS sequence"/>
</dbReference>
<protein>
    <submittedName>
        <fullName evidence="1">28883_t:CDS:1</fullName>
    </submittedName>
</protein>
<reference evidence="1" key="1">
    <citation type="submission" date="2021-06" db="EMBL/GenBank/DDBJ databases">
        <authorList>
            <person name="Kallberg Y."/>
            <person name="Tangrot J."/>
            <person name="Rosling A."/>
        </authorList>
    </citation>
    <scope>NUCLEOTIDE SEQUENCE</scope>
    <source>
        <strain evidence="1">MA461A</strain>
    </source>
</reference>
<name>A0ACA9S927_9GLOM</name>
<proteinExistence type="predicted"/>
<evidence type="ECO:0000313" key="1">
    <source>
        <dbReference type="EMBL" id="CAG8831168.1"/>
    </source>
</evidence>
<keyword evidence="2" id="KW-1185">Reference proteome</keyword>
<sequence length="283" mass="31007">KLIQDMEDGTSFIHKHPRNVEKSLPNSLIRTQIVKLGIMYNLASKYTSFLAIDERDNELVAEAKSLPSQRIVPVSAAATYSAYQSPASATCYSRSAAYSLPPLPPALQVSSAANVSPAAMPCSVTIYNPSQANFFSALLTRKASPHSNSSESMNLPQYPVGSDSVMRAGSVSNTSNAASFSSSPIRYNISQLSYQSHSMPLNNVIQQQVIQQQAIQQQVIQQQAIQQQMIRQQVRKASAGKRARIGIEATYESFEPVLPAISVKSKPPNIETLYNFLNFQSFD</sequence>
<gene>
    <name evidence="1" type="ORF">RPERSI_LOCUS28049</name>
</gene>
<feature type="non-terminal residue" evidence="1">
    <location>
        <position position="1"/>
    </location>
</feature>
<organism evidence="1 2">
    <name type="scientific">Racocetra persica</name>
    <dbReference type="NCBI Taxonomy" id="160502"/>
    <lineage>
        <taxon>Eukaryota</taxon>
        <taxon>Fungi</taxon>
        <taxon>Fungi incertae sedis</taxon>
        <taxon>Mucoromycota</taxon>
        <taxon>Glomeromycotina</taxon>
        <taxon>Glomeromycetes</taxon>
        <taxon>Diversisporales</taxon>
        <taxon>Gigasporaceae</taxon>
        <taxon>Racocetra</taxon>
    </lineage>
</organism>
<comment type="caution">
    <text evidence="1">The sequence shown here is derived from an EMBL/GenBank/DDBJ whole genome shotgun (WGS) entry which is preliminary data.</text>
</comment>
<dbReference type="EMBL" id="CAJVQC010100813">
    <property type="protein sequence ID" value="CAG8831168.1"/>
    <property type="molecule type" value="Genomic_DNA"/>
</dbReference>
<feature type="non-terminal residue" evidence="1">
    <location>
        <position position="283"/>
    </location>
</feature>
<evidence type="ECO:0000313" key="2">
    <source>
        <dbReference type="Proteomes" id="UP000789920"/>
    </source>
</evidence>